<dbReference type="EMBL" id="JAGEUA010000002">
    <property type="protein sequence ID" value="KAL1005330.1"/>
    <property type="molecule type" value="Genomic_DNA"/>
</dbReference>
<keyword evidence="1" id="KW-0175">Coiled coil</keyword>
<dbReference type="InterPro" id="IPR036028">
    <property type="entry name" value="SH3-like_dom_sf"/>
</dbReference>
<dbReference type="InterPro" id="IPR051500">
    <property type="entry name" value="cTAGE_MIA/OTOR"/>
</dbReference>
<keyword evidence="2" id="KW-1133">Transmembrane helix</keyword>
<accession>A0ABD0XQK0</accession>
<dbReference type="SUPFAM" id="SSF50044">
    <property type="entry name" value="SH3-domain"/>
    <property type="match status" value="1"/>
</dbReference>
<evidence type="ECO:0000313" key="3">
    <source>
        <dbReference type="EMBL" id="KAL1005330.1"/>
    </source>
</evidence>
<evidence type="ECO:0000313" key="4">
    <source>
        <dbReference type="Proteomes" id="UP001557470"/>
    </source>
</evidence>
<organism evidence="3 4">
    <name type="scientific">Umbra pygmaea</name>
    <name type="common">Eastern mudminnow</name>
    <dbReference type="NCBI Taxonomy" id="75934"/>
    <lineage>
        <taxon>Eukaryota</taxon>
        <taxon>Metazoa</taxon>
        <taxon>Chordata</taxon>
        <taxon>Craniata</taxon>
        <taxon>Vertebrata</taxon>
        <taxon>Euteleostomi</taxon>
        <taxon>Actinopterygii</taxon>
        <taxon>Neopterygii</taxon>
        <taxon>Teleostei</taxon>
        <taxon>Protacanthopterygii</taxon>
        <taxon>Esociformes</taxon>
        <taxon>Umbridae</taxon>
        <taxon>Umbra</taxon>
    </lineage>
</organism>
<sequence>MAMNIGHVYVFFLILHNLLLTTNIEKKFNPLKRCEDEQCNTPIYRGRMISDFTGPDCRFLSVKQGQTVDVYFRLLGRTTEIWAGNVSIRS</sequence>
<dbReference type="Gene3D" id="2.30.30.40">
    <property type="entry name" value="SH3 Domains"/>
    <property type="match status" value="1"/>
</dbReference>
<dbReference type="PANTHER" id="PTHR23158">
    <property type="entry name" value="MELANOMA INHIBITORY ACTIVITY-RELATED"/>
    <property type="match status" value="1"/>
</dbReference>
<dbReference type="AlphaFoldDB" id="A0ABD0XQK0"/>
<evidence type="ECO:0000256" key="2">
    <source>
        <dbReference type="SAM" id="Phobius"/>
    </source>
</evidence>
<dbReference type="Proteomes" id="UP001557470">
    <property type="component" value="Unassembled WGS sequence"/>
</dbReference>
<comment type="caution">
    <text evidence="3">The sequence shown here is derived from an EMBL/GenBank/DDBJ whole genome shotgun (WGS) entry which is preliminary data.</text>
</comment>
<keyword evidence="2" id="KW-0812">Transmembrane</keyword>
<protein>
    <recommendedName>
        <fullName evidence="5">SH3 domain-containing protein</fullName>
    </recommendedName>
</protein>
<proteinExistence type="predicted"/>
<name>A0ABD0XQK0_UMBPY</name>
<reference evidence="3 4" key="1">
    <citation type="submission" date="2024-06" db="EMBL/GenBank/DDBJ databases">
        <authorList>
            <person name="Pan Q."/>
            <person name="Wen M."/>
            <person name="Jouanno E."/>
            <person name="Zahm M."/>
            <person name="Klopp C."/>
            <person name="Cabau C."/>
            <person name="Louis A."/>
            <person name="Berthelot C."/>
            <person name="Parey E."/>
            <person name="Roest Crollius H."/>
            <person name="Montfort J."/>
            <person name="Robinson-Rechavi M."/>
            <person name="Bouchez O."/>
            <person name="Lampietro C."/>
            <person name="Lopez Roques C."/>
            <person name="Donnadieu C."/>
            <person name="Postlethwait J."/>
            <person name="Bobe J."/>
            <person name="Verreycken H."/>
            <person name="Guiguen Y."/>
        </authorList>
    </citation>
    <scope>NUCLEOTIDE SEQUENCE [LARGE SCALE GENOMIC DNA]</scope>
    <source>
        <strain evidence="3">Up_M1</strain>
        <tissue evidence="3">Testis</tissue>
    </source>
</reference>
<feature type="transmembrane region" description="Helical" evidence="2">
    <location>
        <begin position="6"/>
        <end position="24"/>
    </location>
</feature>
<keyword evidence="2" id="KW-0472">Membrane</keyword>
<keyword evidence="4" id="KW-1185">Reference proteome</keyword>
<evidence type="ECO:0008006" key="5">
    <source>
        <dbReference type="Google" id="ProtNLM"/>
    </source>
</evidence>
<gene>
    <name evidence="3" type="ORF">UPYG_G00057740</name>
</gene>
<evidence type="ECO:0000256" key="1">
    <source>
        <dbReference type="ARBA" id="ARBA00023054"/>
    </source>
</evidence>
<dbReference type="PANTHER" id="PTHR23158:SF54">
    <property type="entry name" value="TRANSPORT AND GOLGI ORGANIZATION PROTEIN 1 HOMOLOG"/>
    <property type="match status" value="1"/>
</dbReference>